<reference evidence="1 2" key="1">
    <citation type="submission" date="2020-08" db="EMBL/GenBank/DDBJ databases">
        <authorList>
            <person name="Liu C."/>
            <person name="Sun Q."/>
        </authorList>
    </citation>
    <scope>NUCLEOTIDE SEQUENCE [LARGE SCALE GENOMIC DNA]</scope>
    <source>
        <strain evidence="1 2">NSJ-4</strain>
    </source>
</reference>
<gene>
    <name evidence="1" type="ORF">H9Q76_10340</name>
</gene>
<dbReference type="RefSeq" id="WP_249321061.1">
    <property type="nucleotide sequence ID" value="NZ_CP060632.1"/>
</dbReference>
<dbReference type="KEGG" id="wcp:H9Q76_10340"/>
<accession>A0A7G9FKP5</accession>
<proteinExistence type="predicted"/>
<sequence>MENIPDQEEVEYPIKEDLWNTESNIVRYTVKNNLHKQIFYEFRFLSANGEWMDDDRETETTWYLDADDEMTICMNNPDRLIGSTGSYGEYINDNVYGVSHNNLIKEILDPTMKQYDAQIVMRDIND</sequence>
<dbReference type="EMBL" id="CP060632">
    <property type="protein sequence ID" value="QNL99126.1"/>
    <property type="molecule type" value="Genomic_DNA"/>
</dbReference>
<dbReference type="AlphaFoldDB" id="A0A7G9FKP5"/>
<keyword evidence="2" id="KW-1185">Reference proteome</keyword>
<evidence type="ECO:0000313" key="2">
    <source>
        <dbReference type="Proteomes" id="UP000515819"/>
    </source>
</evidence>
<name>A0A7G9FKP5_9FIRM</name>
<evidence type="ECO:0000313" key="1">
    <source>
        <dbReference type="EMBL" id="QNL99126.1"/>
    </source>
</evidence>
<organism evidence="1 2">
    <name type="scientific">Wujia chipingensis</name>
    <dbReference type="NCBI Taxonomy" id="2763670"/>
    <lineage>
        <taxon>Bacteria</taxon>
        <taxon>Bacillati</taxon>
        <taxon>Bacillota</taxon>
        <taxon>Clostridia</taxon>
        <taxon>Lachnospirales</taxon>
        <taxon>Lachnospiraceae</taxon>
        <taxon>Wujia</taxon>
    </lineage>
</organism>
<protein>
    <submittedName>
        <fullName evidence="1">Uncharacterized protein</fullName>
    </submittedName>
</protein>
<dbReference type="Proteomes" id="UP000515819">
    <property type="component" value="Chromosome"/>
</dbReference>